<dbReference type="RefSeq" id="WP_108951935.1">
    <property type="nucleotide sequence ID" value="NZ_BEVZ01000001.1"/>
</dbReference>
<dbReference type="InterPro" id="IPR039425">
    <property type="entry name" value="RNA_pol_sigma-70-like"/>
</dbReference>
<dbReference type="PANTHER" id="PTHR43133:SF62">
    <property type="entry name" value="RNA POLYMERASE SIGMA FACTOR SIGZ"/>
    <property type="match status" value="1"/>
</dbReference>
<proteinExistence type="predicted"/>
<accession>A0ABV2YCS8</accession>
<evidence type="ECO:0000313" key="6">
    <source>
        <dbReference type="Proteomes" id="UP001550850"/>
    </source>
</evidence>
<dbReference type="NCBIfam" id="TIGR02937">
    <property type="entry name" value="sigma70-ECF"/>
    <property type="match status" value="1"/>
</dbReference>
<feature type="domain" description="RNA polymerase sigma-70 region 2" evidence="4">
    <location>
        <begin position="16"/>
        <end position="82"/>
    </location>
</feature>
<evidence type="ECO:0000256" key="1">
    <source>
        <dbReference type="ARBA" id="ARBA00023015"/>
    </source>
</evidence>
<name>A0ABV2YCS8_9ACTN</name>
<dbReference type="InterPro" id="IPR013325">
    <property type="entry name" value="RNA_pol_sigma_r2"/>
</dbReference>
<dbReference type="Pfam" id="PF04542">
    <property type="entry name" value="Sigma70_r2"/>
    <property type="match status" value="1"/>
</dbReference>
<dbReference type="InterPro" id="IPR036388">
    <property type="entry name" value="WH-like_DNA-bd_sf"/>
</dbReference>
<dbReference type="SUPFAM" id="SSF88946">
    <property type="entry name" value="Sigma2 domain of RNA polymerase sigma factors"/>
    <property type="match status" value="1"/>
</dbReference>
<keyword evidence="6" id="KW-1185">Reference proteome</keyword>
<evidence type="ECO:0000259" key="4">
    <source>
        <dbReference type="Pfam" id="PF04542"/>
    </source>
</evidence>
<reference evidence="5 6" key="1">
    <citation type="submission" date="2024-06" db="EMBL/GenBank/DDBJ databases">
        <title>The Natural Products Discovery Center: Release of the First 8490 Sequenced Strains for Exploring Actinobacteria Biosynthetic Diversity.</title>
        <authorList>
            <person name="Kalkreuter E."/>
            <person name="Kautsar S.A."/>
            <person name="Yang D."/>
            <person name="Bader C.D."/>
            <person name="Teijaro C.N."/>
            <person name="Fluegel L."/>
            <person name="Davis C.M."/>
            <person name="Simpson J.R."/>
            <person name="Lauterbach L."/>
            <person name="Steele A.D."/>
            <person name="Gui C."/>
            <person name="Meng S."/>
            <person name="Li G."/>
            <person name="Viehrig K."/>
            <person name="Ye F."/>
            <person name="Su P."/>
            <person name="Kiefer A.F."/>
            <person name="Nichols A."/>
            <person name="Cepeda A.J."/>
            <person name="Yan W."/>
            <person name="Fan B."/>
            <person name="Jiang Y."/>
            <person name="Adhikari A."/>
            <person name="Zheng C.-J."/>
            <person name="Schuster L."/>
            <person name="Cowan T.M."/>
            <person name="Smanski M.J."/>
            <person name="Chevrette M.G."/>
            <person name="De Carvalho L.P.S."/>
            <person name="Shen B."/>
        </authorList>
    </citation>
    <scope>NUCLEOTIDE SEQUENCE [LARGE SCALE GENOMIC DNA]</scope>
    <source>
        <strain evidence="5 6">NPDC038104</strain>
    </source>
</reference>
<gene>
    <name evidence="5" type="ORF">AB0E65_04630</name>
</gene>
<evidence type="ECO:0000256" key="3">
    <source>
        <dbReference type="ARBA" id="ARBA00023163"/>
    </source>
</evidence>
<protein>
    <submittedName>
        <fullName evidence="5">Sigma-70 family RNA polymerase sigma factor</fullName>
    </submittedName>
</protein>
<sequence length="189" mass="20625">MRQRLERGEAAALGELYDRYASLVHGLANRVLDDERAADAVTREVFARVWENPSAYDPGQGPVRTWLSELTRDLAVRRLHARGAAELLRDGADPADPAAREELQEKVREAAVAARADYIVTSMPASLRAALNLAYHHRRDYRGAAADLGVTEVEIRRRMRLGLQLLATAHAVTTPEPLPDAGSTPGGAA</sequence>
<dbReference type="InterPro" id="IPR007627">
    <property type="entry name" value="RNA_pol_sigma70_r2"/>
</dbReference>
<dbReference type="Proteomes" id="UP001550850">
    <property type="component" value="Unassembled WGS sequence"/>
</dbReference>
<evidence type="ECO:0000256" key="2">
    <source>
        <dbReference type="ARBA" id="ARBA00023082"/>
    </source>
</evidence>
<keyword evidence="3" id="KW-0804">Transcription</keyword>
<keyword evidence="1" id="KW-0805">Transcription regulation</keyword>
<keyword evidence="2" id="KW-0731">Sigma factor</keyword>
<dbReference type="Gene3D" id="1.10.1740.10">
    <property type="match status" value="1"/>
</dbReference>
<organism evidence="5 6">
    <name type="scientific">Streptomyces fragilis</name>
    <dbReference type="NCBI Taxonomy" id="67301"/>
    <lineage>
        <taxon>Bacteria</taxon>
        <taxon>Bacillati</taxon>
        <taxon>Actinomycetota</taxon>
        <taxon>Actinomycetes</taxon>
        <taxon>Kitasatosporales</taxon>
        <taxon>Streptomycetaceae</taxon>
        <taxon>Streptomyces</taxon>
    </lineage>
</organism>
<dbReference type="EMBL" id="JBEZUR010000004">
    <property type="protein sequence ID" value="MEU3553511.1"/>
    <property type="molecule type" value="Genomic_DNA"/>
</dbReference>
<comment type="caution">
    <text evidence="5">The sequence shown here is derived from an EMBL/GenBank/DDBJ whole genome shotgun (WGS) entry which is preliminary data.</text>
</comment>
<evidence type="ECO:0000313" key="5">
    <source>
        <dbReference type="EMBL" id="MEU3553511.1"/>
    </source>
</evidence>
<dbReference type="PANTHER" id="PTHR43133">
    <property type="entry name" value="RNA POLYMERASE ECF-TYPE SIGMA FACTO"/>
    <property type="match status" value="1"/>
</dbReference>
<dbReference type="InterPro" id="IPR014284">
    <property type="entry name" value="RNA_pol_sigma-70_dom"/>
</dbReference>
<dbReference type="Gene3D" id="1.10.10.10">
    <property type="entry name" value="Winged helix-like DNA-binding domain superfamily/Winged helix DNA-binding domain"/>
    <property type="match status" value="1"/>
</dbReference>